<reference evidence="2" key="1">
    <citation type="submission" date="2018-08" db="EMBL/GenBank/DDBJ databases">
        <authorList>
            <person name="Blom J."/>
        </authorList>
    </citation>
    <scope>NUCLEOTIDE SEQUENCE [LARGE SCALE GENOMIC DNA]</scope>
    <source>
        <strain evidence="2">CCOS 865</strain>
    </source>
</reference>
<accession>A0A383RRD9</accession>
<name>A0A383RRD9_9PSED</name>
<organism evidence="1 2">
    <name type="scientific">Pseudomonas reidholzensis</name>
    <dbReference type="NCBI Taxonomy" id="1785162"/>
    <lineage>
        <taxon>Bacteria</taxon>
        <taxon>Pseudomonadati</taxon>
        <taxon>Pseudomonadota</taxon>
        <taxon>Gammaproteobacteria</taxon>
        <taxon>Pseudomonadales</taxon>
        <taxon>Pseudomonadaceae</taxon>
        <taxon>Pseudomonas</taxon>
    </lineage>
</organism>
<dbReference type="RefSeq" id="WP_119139594.1">
    <property type="nucleotide sequence ID" value="NZ_CBCSFL010000073.1"/>
</dbReference>
<protein>
    <submittedName>
        <fullName evidence="1">Uncharacterized protein</fullName>
    </submittedName>
</protein>
<gene>
    <name evidence="1" type="ORF">CCOS865_01584</name>
</gene>
<evidence type="ECO:0000313" key="1">
    <source>
        <dbReference type="EMBL" id="SYX89333.1"/>
    </source>
</evidence>
<dbReference type="EMBL" id="UNOZ01000013">
    <property type="protein sequence ID" value="SYX89333.1"/>
    <property type="molecule type" value="Genomic_DNA"/>
</dbReference>
<keyword evidence="2" id="KW-1185">Reference proteome</keyword>
<dbReference type="Proteomes" id="UP000263595">
    <property type="component" value="Unassembled WGS sequence"/>
</dbReference>
<dbReference type="AlphaFoldDB" id="A0A383RRD9"/>
<proteinExistence type="predicted"/>
<dbReference type="OrthoDB" id="6903873at2"/>
<sequence>MDDSNLDTSRSFIADVYLEVDDARHPLRINDSGWLQILKPQINGHPILPTTLWFGCYEVDGEAFYVIKEYTKGGSKNGDTLGISDDGQLGFYASSSPRQWHIGRRDGEALVPRSTPEAPFTVATKGGRRWTAHGKDCMAAKGTDSAFLVHIHKIGVYRF</sequence>
<evidence type="ECO:0000313" key="2">
    <source>
        <dbReference type="Proteomes" id="UP000263595"/>
    </source>
</evidence>